<feature type="transmembrane region" description="Helical" evidence="1">
    <location>
        <begin position="42"/>
        <end position="63"/>
    </location>
</feature>
<keyword evidence="1" id="KW-1133">Transmembrane helix</keyword>
<keyword evidence="3" id="KW-1185">Reference proteome</keyword>
<evidence type="ECO:0000313" key="3">
    <source>
        <dbReference type="Proteomes" id="UP000077623"/>
    </source>
</evidence>
<evidence type="ECO:0000313" key="2">
    <source>
        <dbReference type="EMBL" id="OAL10127.1"/>
    </source>
</evidence>
<dbReference type="AlphaFoldDB" id="A0A1A9QCD3"/>
<name>A0A1A9QCD3_9MOLU</name>
<dbReference type="EMBL" id="LWUJ01000012">
    <property type="protein sequence ID" value="OAL10127.1"/>
    <property type="molecule type" value="Genomic_DNA"/>
</dbReference>
<organism evidence="2 3">
    <name type="scientific">Candidatus Mycoplasma haematobovis</name>
    <dbReference type="NCBI Taxonomy" id="432608"/>
    <lineage>
        <taxon>Bacteria</taxon>
        <taxon>Bacillati</taxon>
        <taxon>Mycoplasmatota</taxon>
        <taxon>Mollicutes</taxon>
        <taxon>Mycoplasmataceae</taxon>
        <taxon>Mycoplasma</taxon>
    </lineage>
</organism>
<proteinExistence type="predicted"/>
<dbReference type="RefSeq" id="WP_187150512.1">
    <property type="nucleotide sequence ID" value="NZ_LWUJ01000012.1"/>
</dbReference>
<accession>A0A1A9QCD3</accession>
<keyword evidence="1" id="KW-0812">Transmembrane</keyword>
<keyword evidence="1" id="KW-0472">Membrane</keyword>
<feature type="transmembrane region" description="Helical" evidence="1">
    <location>
        <begin position="88"/>
        <end position="112"/>
    </location>
</feature>
<reference evidence="3" key="1">
    <citation type="submission" date="2016-04" db="EMBL/GenBank/DDBJ databases">
        <authorList>
            <person name="Quiroz-Castaneda R.E."/>
            <person name="Martinez-Ocampo F."/>
        </authorList>
    </citation>
    <scope>NUCLEOTIDE SEQUENCE [LARGE SCALE GENOMIC DNA]</scope>
    <source>
        <strain evidence="3">INIFAP01</strain>
    </source>
</reference>
<gene>
    <name evidence="2" type="ORF">A6V39_04410</name>
</gene>
<evidence type="ECO:0000256" key="1">
    <source>
        <dbReference type="SAM" id="Phobius"/>
    </source>
</evidence>
<dbReference type="STRING" id="432608.A6V39_04410"/>
<comment type="caution">
    <text evidence="2">The sequence shown here is derived from an EMBL/GenBank/DDBJ whole genome shotgun (WGS) entry which is preliminary data.</text>
</comment>
<protein>
    <submittedName>
        <fullName evidence="2">Uncharacterized protein</fullName>
    </submittedName>
</protein>
<sequence>MSPSFTEKTDTYIKIWIPIGVAWFLFLFFLKWDPESTYKCMPILLGAYFASVVIVIIKGFNLVKDLINKVLMQEDLELRRLLVINRNLLIVITILDLLPLTIPLTLVPKIYFWRYHQKIKLMNN</sequence>
<feature type="transmembrane region" description="Helical" evidence="1">
    <location>
        <begin position="12"/>
        <end position="30"/>
    </location>
</feature>
<dbReference type="Proteomes" id="UP000077623">
    <property type="component" value="Unassembled WGS sequence"/>
</dbReference>